<reference evidence="3" key="1">
    <citation type="submission" date="2016-09" db="EMBL/GenBank/DDBJ databases">
        <authorList>
            <person name="Gulvik C.A."/>
        </authorList>
    </citation>
    <scope>NUCLEOTIDE SEQUENCE [LARGE SCALE GENOMIC DNA]</scope>
    <source>
        <strain evidence="3">LMG 8895</strain>
    </source>
</reference>
<comment type="caution">
    <text evidence="2">The sequence shown here is derived from an EMBL/GenBank/DDBJ whole genome shotgun (WGS) entry which is preliminary data.</text>
</comment>
<dbReference type="AlphaFoldDB" id="A0A1E5GZX3"/>
<evidence type="ECO:0000313" key="3">
    <source>
        <dbReference type="Proteomes" id="UP000095094"/>
    </source>
</evidence>
<dbReference type="Proteomes" id="UP000095094">
    <property type="component" value="Unassembled WGS sequence"/>
</dbReference>
<dbReference type="OrthoDB" id="2339507at2"/>
<sequence>MVIKTTVLDTTIIAPNDTAFFFRIYSMRNAMPAYRLESVNDFSYSYEKGNDTKTTRTTRGPRTATTLNGDDTKELTFSTDENVSVEAHSLLEWAFRHDELVEIWEVTPTVTADGLTVLDNTGQPVPAGWMPDKYFVGKVTADSYSNNVGDESRTHEWSIMLEAFHDNSWVEPIEWVIADGETYPNASLQKYTDTDNPDHTVRDTNVDDAQTSSEASQHAEDTTVPTP</sequence>
<organism evidence="2 3">
    <name type="scientific">Enterococcus termitis</name>
    <dbReference type="NCBI Taxonomy" id="332950"/>
    <lineage>
        <taxon>Bacteria</taxon>
        <taxon>Bacillati</taxon>
        <taxon>Bacillota</taxon>
        <taxon>Bacilli</taxon>
        <taxon>Lactobacillales</taxon>
        <taxon>Enterococcaceae</taxon>
        <taxon>Enterococcus</taxon>
    </lineage>
</organism>
<name>A0A1E5GZX3_9ENTE</name>
<dbReference type="RefSeq" id="WP_069662705.1">
    <property type="nucleotide sequence ID" value="NZ_JBHUJJ010000001.1"/>
</dbReference>
<evidence type="ECO:0000256" key="1">
    <source>
        <dbReference type="SAM" id="MobiDB-lite"/>
    </source>
</evidence>
<protein>
    <submittedName>
        <fullName evidence="2">Uncharacterized protein</fullName>
    </submittedName>
</protein>
<proteinExistence type="predicted"/>
<gene>
    <name evidence="2" type="ORF">BCR25_16800</name>
</gene>
<keyword evidence="3" id="KW-1185">Reference proteome</keyword>
<evidence type="ECO:0000313" key="2">
    <source>
        <dbReference type="EMBL" id="OEG18152.1"/>
    </source>
</evidence>
<accession>A0A1E5GZX3</accession>
<feature type="compositionally biased region" description="Polar residues" evidence="1">
    <location>
        <begin position="207"/>
        <end position="216"/>
    </location>
</feature>
<feature type="compositionally biased region" description="Basic and acidic residues" evidence="1">
    <location>
        <begin position="192"/>
        <end position="205"/>
    </location>
</feature>
<feature type="region of interest" description="Disordered" evidence="1">
    <location>
        <begin position="187"/>
        <end position="227"/>
    </location>
</feature>
<dbReference type="EMBL" id="MIJY01000007">
    <property type="protein sequence ID" value="OEG18152.1"/>
    <property type="molecule type" value="Genomic_DNA"/>
</dbReference>